<keyword evidence="3" id="KW-1185">Reference proteome</keyword>
<dbReference type="EMBL" id="KQ982431">
    <property type="protein sequence ID" value="KYQ56539.1"/>
    <property type="molecule type" value="Genomic_DNA"/>
</dbReference>
<gene>
    <name evidence="2" type="ORF">ALC60_04616</name>
</gene>
<feature type="compositionally biased region" description="Basic and acidic residues" evidence="1">
    <location>
        <begin position="35"/>
        <end position="54"/>
    </location>
</feature>
<name>A0A151X875_9HYME</name>
<feature type="compositionally biased region" description="Polar residues" evidence="1">
    <location>
        <begin position="67"/>
        <end position="78"/>
    </location>
</feature>
<evidence type="ECO:0000313" key="2">
    <source>
        <dbReference type="EMBL" id="KYQ56539.1"/>
    </source>
</evidence>
<protein>
    <submittedName>
        <fullName evidence="2">Uncharacterized protein</fullName>
    </submittedName>
</protein>
<feature type="region of interest" description="Disordered" evidence="1">
    <location>
        <begin position="34"/>
        <end position="78"/>
    </location>
</feature>
<feature type="non-terminal residue" evidence="2">
    <location>
        <position position="1"/>
    </location>
</feature>
<dbReference type="AlphaFoldDB" id="A0A151X875"/>
<proteinExistence type="predicted"/>
<evidence type="ECO:0000313" key="3">
    <source>
        <dbReference type="Proteomes" id="UP000075809"/>
    </source>
</evidence>
<evidence type="ECO:0000256" key="1">
    <source>
        <dbReference type="SAM" id="MobiDB-lite"/>
    </source>
</evidence>
<organism evidence="2 3">
    <name type="scientific">Mycetomoellerius zeteki</name>
    <dbReference type="NCBI Taxonomy" id="64791"/>
    <lineage>
        <taxon>Eukaryota</taxon>
        <taxon>Metazoa</taxon>
        <taxon>Ecdysozoa</taxon>
        <taxon>Arthropoda</taxon>
        <taxon>Hexapoda</taxon>
        <taxon>Insecta</taxon>
        <taxon>Pterygota</taxon>
        <taxon>Neoptera</taxon>
        <taxon>Endopterygota</taxon>
        <taxon>Hymenoptera</taxon>
        <taxon>Apocrita</taxon>
        <taxon>Aculeata</taxon>
        <taxon>Formicoidea</taxon>
        <taxon>Formicidae</taxon>
        <taxon>Myrmicinae</taxon>
        <taxon>Mycetomoellerius</taxon>
    </lineage>
</organism>
<accession>A0A151X875</accession>
<dbReference type="Proteomes" id="UP000075809">
    <property type="component" value="Unassembled WGS sequence"/>
</dbReference>
<reference evidence="2 3" key="1">
    <citation type="submission" date="2015-09" db="EMBL/GenBank/DDBJ databases">
        <title>Trachymyrmex zeteki WGS genome.</title>
        <authorList>
            <person name="Nygaard S."/>
            <person name="Hu H."/>
            <person name="Boomsma J."/>
            <person name="Zhang G."/>
        </authorList>
    </citation>
    <scope>NUCLEOTIDE SEQUENCE [LARGE SCALE GENOMIC DNA]</scope>
    <source>
        <strain evidence="2">Tzet28-1</strain>
        <tissue evidence="2">Whole body</tissue>
    </source>
</reference>
<sequence length="137" mass="15120">AGYAISTVLRSFESAPGVGVRFYPVGRLSRAQLRSFDRRSDERSGREKEKEEKKREKRKARGENFDTAKSTASDRLYSASSKAPLGTRFALTFGDSGRPVAGTHSLAWSSSRSLAGVRCTAQSVLYIREVLRSRALS</sequence>